<dbReference type="CDD" id="cd08646">
    <property type="entry name" value="FMT_core_Met-tRNA-FMT_N"/>
    <property type="match status" value="1"/>
</dbReference>
<reference evidence="11 12" key="1">
    <citation type="submission" date="2016-10" db="EMBL/GenBank/DDBJ databases">
        <authorList>
            <person name="de Groot N.N."/>
        </authorList>
    </citation>
    <scope>NUCLEOTIDE SEQUENCE [LARGE SCALE GENOMIC DNA]</scope>
    <source>
        <strain evidence="11 12">DSM 1736</strain>
    </source>
</reference>
<comment type="catalytic activity">
    <reaction evidence="7 8">
        <text>L-methionyl-tRNA(fMet) + (6R)-10-formyltetrahydrofolate = N-formyl-L-methionyl-tRNA(fMet) + (6S)-5,6,7,8-tetrahydrofolate + H(+)</text>
        <dbReference type="Rhea" id="RHEA:24380"/>
        <dbReference type="Rhea" id="RHEA-COMP:9952"/>
        <dbReference type="Rhea" id="RHEA-COMP:9953"/>
        <dbReference type="ChEBI" id="CHEBI:15378"/>
        <dbReference type="ChEBI" id="CHEBI:57453"/>
        <dbReference type="ChEBI" id="CHEBI:78530"/>
        <dbReference type="ChEBI" id="CHEBI:78844"/>
        <dbReference type="ChEBI" id="CHEBI:195366"/>
        <dbReference type="EC" id="2.1.2.9"/>
    </reaction>
</comment>
<dbReference type="NCBIfam" id="TIGR00460">
    <property type="entry name" value="fmt"/>
    <property type="match status" value="1"/>
</dbReference>
<evidence type="ECO:0000256" key="1">
    <source>
        <dbReference type="ARBA" id="ARBA00002606"/>
    </source>
</evidence>
<accession>A0A1G9M444</accession>
<dbReference type="SUPFAM" id="SSF50486">
    <property type="entry name" value="FMT C-terminal domain-like"/>
    <property type="match status" value="1"/>
</dbReference>
<evidence type="ECO:0000313" key="12">
    <source>
        <dbReference type="Proteomes" id="UP000214880"/>
    </source>
</evidence>
<dbReference type="Pfam" id="PF00551">
    <property type="entry name" value="Formyl_trans_N"/>
    <property type="match status" value="1"/>
</dbReference>
<dbReference type="InterPro" id="IPR041711">
    <property type="entry name" value="Met-tRNA-FMT_N"/>
</dbReference>
<keyword evidence="12" id="KW-1185">Reference proteome</keyword>
<feature type="domain" description="Formyl transferase N-terminal" evidence="9">
    <location>
        <begin position="4"/>
        <end position="179"/>
    </location>
</feature>
<dbReference type="InterPro" id="IPR002376">
    <property type="entry name" value="Formyl_transf_N"/>
</dbReference>
<dbReference type="GO" id="GO:0004479">
    <property type="term" value="F:methionyl-tRNA formyltransferase activity"/>
    <property type="evidence" value="ECO:0007669"/>
    <property type="project" value="UniProtKB-UniRule"/>
</dbReference>
<dbReference type="AlphaFoldDB" id="A0A1G9M444"/>
<evidence type="ECO:0000259" key="9">
    <source>
        <dbReference type="Pfam" id="PF00551"/>
    </source>
</evidence>
<dbReference type="EMBL" id="FNHB01000001">
    <property type="protein sequence ID" value="SDL68968.1"/>
    <property type="molecule type" value="Genomic_DNA"/>
</dbReference>
<evidence type="ECO:0000256" key="2">
    <source>
        <dbReference type="ARBA" id="ARBA00010699"/>
    </source>
</evidence>
<protein>
    <recommendedName>
        <fullName evidence="4 8">Methionyl-tRNA formyltransferase</fullName>
        <ecNumber evidence="3 8">2.1.2.9</ecNumber>
    </recommendedName>
</protein>
<proteinExistence type="inferred from homology"/>
<sequence length="313" mass="34314">MTKMRVVFMGTPDFAVPCLEMLIQEQYEVAAVVTQPDRPKGRGQKLAATPVKQFALQHELPVLQPAKIKTAEFAAELAALRPEVIVVVAFGQILSKQILDIPARGCINVHASLLPRYRGAAPIHWAVINGERVTGVTTMFMDTGLDTGDMLLKAEVLIGDETVTGELYDQLKLTGAAVLKDTLERIVKQEIVRTPQNNAEATYAPLLDKTIEQIDWTRPAVEIHNLIRGLNPRPGAYCCYQNKVLKLWRSRVYDADLATSRPGRVVKATPAGLLIETGRGVIEILEVQPAGKRCMPARDCACGYCIGTGEIFG</sequence>
<evidence type="ECO:0000256" key="6">
    <source>
        <dbReference type="ARBA" id="ARBA00022917"/>
    </source>
</evidence>
<dbReference type="InterPro" id="IPR044135">
    <property type="entry name" value="Met-tRNA-FMT_C"/>
</dbReference>
<keyword evidence="5 8" id="KW-0808">Transferase</keyword>
<dbReference type="Gene3D" id="3.10.25.10">
    <property type="entry name" value="Formyl transferase, C-terminal domain"/>
    <property type="match status" value="1"/>
</dbReference>
<organism evidence="11 12">
    <name type="scientific">Dendrosporobacter quercicolus</name>
    <dbReference type="NCBI Taxonomy" id="146817"/>
    <lineage>
        <taxon>Bacteria</taxon>
        <taxon>Bacillati</taxon>
        <taxon>Bacillota</taxon>
        <taxon>Negativicutes</taxon>
        <taxon>Selenomonadales</taxon>
        <taxon>Sporomusaceae</taxon>
        <taxon>Dendrosporobacter</taxon>
    </lineage>
</organism>
<dbReference type="InterPro" id="IPR005794">
    <property type="entry name" value="Fmt"/>
</dbReference>
<dbReference type="SUPFAM" id="SSF53328">
    <property type="entry name" value="Formyltransferase"/>
    <property type="match status" value="1"/>
</dbReference>
<comment type="similarity">
    <text evidence="2 8">Belongs to the Fmt family.</text>
</comment>
<dbReference type="STRING" id="146817.SAMN04488502_101558"/>
<dbReference type="PANTHER" id="PTHR11138:SF5">
    <property type="entry name" value="METHIONYL-TRNA FORMYLTRANSFERASE, MITOCHONDRIAL"/>
    <property type="match status" value="1"/>
</dbReference>
<evidence type="ECO:0000256" key="4">
    <source>
        <dbReference type="ARBA" id="ARBA00016014"/>
    </source>
</evidence>
<dbReference type="CDD" id="cd08704">
    <property type="entry name" value="Met_tRNA_FMT_C"/>
    <property type="match status" value="1"/>
</dbReference>
<evidence type="ECO:0000259" key="10">
    <source>
        <dbReference type="Pfam" id="PF02911"/>
    </source>
</evidence>
<feature type="binding site" evidence="8">
    <location>
        <begin position="112"/>
        <end position="115"/>
    </location>
    <ligand>
        <name>(6S)-5,6,7,8-tetrahydrofolate</name>
        <dbReference type="ChEBI" id="CHEBI:57453"/>
    </ligand>
</feature>
<dbReference type="InterPro" id="IPR037022">
    <property type="entry name" value="Formyl_trans_C_sf"/>
</dbReference>
<feature type="domain" description="Formyl transferase C-terminal" evidence="10">
    <location>
        <begin position="208"/>
        <end position="304"/>
    </location>
</feature>
<dbReference type="OrthoDB" id="9802815at2"/>
<comment type="function">
    <text evidence="1 8">Attaches a formyl group to the free amino group of methionyl-tRNA(fMet). The formyl group appears to play a dual role in the initiator identity of N-formylmethionyl-tRNA by promoting its recognition by IF2 and preventing the misappropriation of this tRNA by the elongation apparatus.</text>
</comment>
<evidence type="ECO:0000256" key="3">
    <source>
        <dbReference type="ARBA" id="ARBA00012261"/>
    </source>
</evidence>
<dbReference type="InterPro" id="IPR011034">
    <property type="entry name" value="Formyl_transferase-like_C_sf"/>
</dbReference>
<dbReference type="EC" id="2.1.2.9" evidence="3 8"/>
<gene>
    <name evidence="8" type="primary">fmt</name>
    <name evidence="11" type="ORF">SAMN04488502_101558</name>
</gene>
<dbReference type="RefSeq" id="WP_092068039.1">
    <property type="nucleotide sequence ID" value="NZ_FNHB01000001.1"/>
</dbReference>
<evidence type="ECO:0000256" key="7">
    <source>
        <dbReference type="ARBA" id="ARBA00048558"/>
    </source>
</evidence>
<evidence type="ECO:0000256" key="8">
    <source>
        <dbReference type="HAMAP-Rule" id="MF_00182"/>
    </source>
</evidence>
<evidence type="ECO:0000313" key="11">
    <source>
        <dbReference type="EMBL" id="SDL68968.1"/>
    </source>
</evidence>
<name>A0A1G9M444_9FIRM</name>
<dbReference type="GO" id="GO:0005829">
    <property type="term" value="C:cytosol"/>
    <property type="evidence" value="ECO:0007669"/>
    <property type="project" value="TreeGrafter"/>
</dbReference>
<dbReference type="InterPro" id="IPR036477">
    <property type="entry name" value="Formyl_transf_N_sf"/>
</dbReference>
<dbReference type="InterPro" id="IPR005793">
    <property type="entry name" value="Formyl_trans_C"/>
</dbReference>
<evidence type="ECO:0000256" key="5">
    <source>
        <dbReference type="ARBA" id="ARBA00022679"/>
    </source>
</evidence>
<dbReference type="PANTHER" id="PTHR11138">
    <property type="entry name" value="METHIONYL-TRNA FORMYLTRANSFERASE"/>
    <property type="match status" value="1"/>
</dbReference>
<dbReference type="Pfam" id="PF02911">
    <property type="entry name" value="Formyl_trans_C"/>
    <property type="match status" value="1"/>
</dbReference>
<dbReference type="Gene3D" id="3.40.50.170">
    <property type="entry name" value="Formyl transferase, N-terminal domain"/>
    <property type="match status" value="1"/>
</dbReference>
<dbReference type="Proteomes" id="UP000214880">
    <property type="component" value="Unassembled WGS sequence"/>
</dbReference>
<keyword evidence="6 8" id="KW-0648">Protein biosynthesis</keyword>
<dbReference type="HAMAP" id="MF_00182">
    <property type="entry name" value="Formyl_trans"/>
    <property type="match status" value="1"/>
</dbReference>